<evidence type="ECO:0000256" key="2">
    <source>
        <dbReference type="SAM" id="MobiDB-lite"/>
    </source>
</evidence>
<reference evidence="5" key="2">
    <citation type="submission" date="2008-08" db="EMBL/GenBank/DDBJ databases">
        <authorList>
            <consortium name="Diatom Consortium"/>
            <person name="Grigoriev I."/>
            <person name="Grimwood J."/>
            <person name="Kuo A."/>
            <person name="Otillar R.P."/>
            <person name="Salamov A."/>
            <person name="Detter J.C."/>
            <person name="Lindquist E."/>
            <person name="Shapiro H."/>
            <person name="Lucas S."/>
            <person name="Glavina del Rio T."/>
            <person name="Pitluck S."/>
            <person name="Rokhsar D."/>
            <person name="Bowler C."/>
        </authorList>
    </citation>
    <scope>GENOME REANNOTATION</scope>
    <source>
        <strain evidence="5">CCAP 1055/1</strain>
    </source>
</reference>
<dbReference type="InParanoid" id="B7FX03"/>
<reference evidence="4 5" key="1">
    <citation type="journal article" date="2008" name="Nature">
        <title>The Phaeodactylum genome reveals the evolutionary history of diatom genomes.</title>
        <authorList>
            <person name="Bowler C."/>
            <person name="Allen A.E."/>
            <person name="Badger J.H."/>
            <person name="Grimwood J."/>
            <person name="Jabbari K."/>
            <person name="Kuo A."/>
            <person name="Maheswari U."/>
            <person name="Martens C."/>
            <person name="Maumus F."/>
            <person name="Otillar R.P."/>
            <person name="Rayko E."/>
            <person name="Salamov A."/>
            <person name="Vandepoele K."/>
            <person name="Beszteri B."/>
            <person name="Gruber A."/>
            <person name="Heijde M."/>
            <person name="Katinka M."/>
            <person name="Mock T."/>
            <person name="Valentin K."/>
            <person name="Verret F."/>
            <person name="Berges J.A."/>
            <person name="Brownlee C."/>
            <person name="Cadoret J.P."/>
            <person name="Chiovitti A."/>
            <person name="Choi C.J."/>
            <person name="Coesel S."/>
            <person name="De Martino A."/>
            <person name="Detter J.C."/>
            <person name="Durkin C."/>
            <person name="Falciatore A."/>
            <person name="Fournet J."/>
            <person name="Haruta M."/>
            <person name="Huysman M.J."/>
            <person name="Jenkins B.D."/>
            <person name="Jiroutova K."/>
            <person name="Jorgensen R.E."/>
            <person name="Joubert Y."/>
            <person name="Kaplan A."/>
            <person name="Kroger N."/>
            <person name="Kroth P.G."/>
            <person name="La Roche J."/>
            <person name="Lindquist E."/>
            <person name="Lommer M."/>
            <person name="Martin-Jezequel V."/>
            <person name="Lopez P.J."/>
            <person name="Lucas S."/>
            <person name="Mangogna M."/>
            <person name="McGinnis K."/>
            <person name="Medlin L.K."/>
            <person name="Montsant A."/>
            <person name="Oudot-Le Secq M.P."/>
            <person name="Napoli C."/>
            <person name="Obornik M."/>
            <person name="Parker M.S."/>
            <person name="Petit J.L."/>
            <person name="Porcel B.M."/>
            <person name="Poulsen N."/>
            <person name="Robison M."/>
            <person name="Rychlewski L."/>
            <person name="Rynearson T.A."/>
            <person name="Schmutz J."/>
            <person name="Shapiro H."/>
            <person name="Siaut M."/>
            <person name="Stanley M."/>
            <person name="Sussman M.R."/>
            <person name="Taylor A.R."/>
            <person name="Vardi A."/>
            <person name="von Dassow P."/>
            <person name="Vyverman W."/>
            <person name="Willis A."/>
            <person name="Wyrwicz L.S."/>
            <person name="Rokhsar D.S."/>
            <person name="Weissenbach J."/>
            <person name="Armbrust E.V."/>
            <person name="Green B.R."/>
            <person name="Van de Peer Y."/>
            <person name="Grigoriev I.V."/>
        </authorList>
    </citation>
    <scope>NUCLEOTIDE SEQUENCE [LARGE SCALE GENOMIC DNA]</scope>
    <source>
        <strain evidence="4 5">CCAP 1055/1</strain>
    </source>
</reference>
<dbReference type="SUPFAM" id="SSF52833">
    <property type="entry name" value="Thioredoxin-like"/>
    <property type="match status" value="1"/>
</dbReference>
<dbReference type="eggNOG" id="KOG0907">
    <property type="taxonomic scope" value="Eukaryota"/>
</dbReference>
<organism evidence="4 5">
    <name type="scientific">Phaeodactylum tricornutum (strain CCAP 1055/1)</name>
    <dbReference type="NCBI Taxonomy" id="556484"/>
    <lineage>
        <taxon>Eukaryota</taxon>
        <taxon>Sar</taxon>
        <taxon>Stramenopiles</taxon>
        <taxon>Ochrophyta</taxon>
        <taxon>Bacillariophyta</taxon>
        <taxon>Bacillariophyceae</taxon>
        <taxon>Bacillariophycidae</taxon>
        <taxon>Naviculales</taxon>
        <taxon>Phaeodactylaceae</taxon>
        <taxon>Phaeodactylum</taxon>
    </lineage>
</organism>
<dbReference type="Pfam" id="PF00085">
    <property type="entry name" value="Thioredoxin"/>
    <property type="match status" value="1"/>
</dbReference>
<evidence type="ECO:0000313" key="5">
    <source>
        <dbReference type="Proteomes" id="UP000000759"/>
    </source>
</evidence>
<dbReference type="EMBL" id="CM000609">
    <property type="protein sequence ID" value="EEC49076.1"/>
    <property type="molecule type" value="Genomic_DNA"/>
</dbReference>
<dbReference type="InterPro" id="IPR013766">
    <property type="entry name" value="Thioredoxin_domain"/>
</dbReference>
<sequence>MQRRMRSTSSNGGPPTRSSTWLCWKVLALLCTATTFTAAFTLQMDYKPPVKSSVRKIYDSRFPRDTSPSRSGSTSGSGSGKPRKDELPSRSSSAKSAYAGALSAPLPISGASRMTQSFERRMRDLVLGGKDVVRRSSTVAPTAPNTRKLPSNVLTVESLQDYKKVVADEPEKMVAVRFYAPWCKACKAVAPHFYHMAVKNPNTIFVDVPVTNDNASLHQGLGVPSLPFGHIYHPTAGLVEEVRLTRKFVPEFAKTLEHYIRGSCPLPEDFAEPTATA</sequence>
<dbReference type="CDD" id="cd02947">
    <property type="entry name" value="TRX_family"/>
    <property type="match status" value="1"/>
</dbReference>
<accession>B7FX03</accession>
<dbReference type="PANTHER" id="PTHR43601">
    <property type="entry name" value="THIOREDOXIN, MITOCHONDRIAL"/>
    <property type="match status" value="1"/>
</dbReference>
<gene>
    <name evidence="4" type="ORF">PHATRDRAFT_45252</name>
</gene>
<feature type="compositionally biased region" description="Low complexity" evidence="2">
    <location>
        <begin position="66"/>
        <end position="76"/>
    </location>
</feature>
<dbReference type="GO" id="GO:0045454">
    <property type="term" value="P:cell redox homeostasis"/>
    <property type="evidence" value="ECO:0007669"/>
    <property type="project" value="TreeGrafter"/>
</dbReference>
<evidence type="ECO:0000256" key="1">
    <source>
        <dbReference type="ARBA" id="ARBA00008987"/>
    </source>
</evidence>
<dbReference type="GeneID" id="7200265"/>
<dbReference type="PaxDb" id="2850-Phatr45252"/>
<dbReference type="AlphaFoldDB" id="B7FX03"/>
<evidence type="ECO:0000313" key="4">
    <source>
        <dbReference type="EMBL" id="EEC49076.1"/>
    </source>
</evidence>
<dbReference type="PROSITE" id="PS51352">
    <property type="entry name" value="THIOREDOXIN_2"/>
    <property type="match status" value="1"/>
</dbReference>
<feature type="region of interest" description="Disordered" evidence="2">
    <location>
        <begin position="57"/>
        <end position="94"/>
    </location>
</feature>
<name>B7FX03_PHATC</name>
<dbReference type="RefSeq" id="XP_002179253.1">
    <property type="nucleotide sequence ID" value="XM_002179217.1"/>
</dbReference>
<dbReference type="InterPro" id="IPR036249">
    <property type="entry name" value="Thioredoxin-like_sf"/>
</dbReference>
<dbReference type="Proteomes" id="UP000000759">
    <property type="component" value="Chromosome 6"/>
</dbReference>
<dbReference type="OrthoDB" id="2121326at2759"/>
<evidence type="ECO:0000259" key="3">
    <source>
        <dbReference type="PROSITE" id="PS51352"/>
    </source>
</evidence>
<dbReference type="PANTHER" id="PTHR43601:SF32">
    <property type="entry name" value="THIOREDOXIN-LIKE 2-2, CHLOROPLASTIC"/>
    <property type="match status" value="1"/>
</dbReference>
<comment type="similarity">
    <text evidence="1">Belongs to the thioredoxin family.</text>
</comment>
<feature type="domain" description="Thioredoxin" evidence="3">
    <location>
        <begin position="137"/>
        <end position="277"/>
    </location>
</feature>
<dbReference type="HOGENOM" id="CLU_1006340_0_0_1"/>
<dbReference type="Gene3D" id="3.40.30.10">
    <property type="entry name" value="Glutaredoxin"/>
    <property type="match status" value="1"/>
</dbReference>
<protein>
    <recommendedName>
        <fullName evidence="3">Thioredoxin domain-containing protein</fullName>
    </recommendedName>
</protein>
<dbReference type="KEGG" id="pti:PHATRDRAFT_45252"/>
<proteinExistence type="inferred from homology"/>
<dbReference type="STRING" id="556484.B7FX03"/>
<keyword evidence="5" id="KW-1185">Reference proteome</keyword>